<proteinExistence type="predicted"/>
<dbReference type="EMBL" id="WEKV01000009">
    <property type="protein sequence ID" value="KAB7785429.1"/>
    <property type="molecule type" value="Genomic_DNA"/>
</dbReference>
<evidence type="ECO:0000313" key="1">
    <source>
        <dbReference type="EMBL" id="KAB7785429.1"/>
    </source>
</evidence>
<accession>A0A833N378</accession>
<evidence type="ECO:0000313" key="2">
    <source>
        <dbReference type="Proteomes" id="UP000469949"/>
    </source>
</evidence>
<protein>
    <submittedName>
        <fullName evidence="1">Uncharacterized protein</fullName>
    </submittedName>
</protein>
<name>A0A833N378_9HYPH</name>
<dbReference type="Proteomes" id="UP000469949">
    <property type="component" value="Unassembled WGS sequence"/>
</dbReference>
<organism evidence="1 2">
    <name type="scientific">Methylorubrum populi</name>
    <dbReference type="NCBI Taxonomy" id="223967"/>
    <lineage>
        <taxon>Bacteria</taxon>
        <taxon>Pseudomonadati</taxon>
        <taxon>Pseudomonadota</taxon>
        <taxon>Alphaproteobacteria</taxon>
        <taxon>Hyphomicrobiales</taxon>
        <taxon>Methylobacteriaceae</taxon>
        <taxon>Methylorubrum</taxon>
    </lineage>
</organism>
<gene>
    <name evidence="1" type="ORF">F8B43_1930</name>
</gene>
<comment type="caution">
    <text evidence="1">The sequence shown here is derived from an EMBL/GenBank/DDBJ whole genome shotgun (WGS) entry which is preliminary data.</text>
</comment>
<sequence>MGRFGVFGSRSAGAGCCDSSLCPPDPRGHLVPGIGMHYLVCQPCRQAK</sequence>
<reference evidence="1 2" key="1">
    <citation type="submission" date="2019-10" db="EMBL/GenBank/DDBJ databases">
        <title>Draft Genome Sequence of the Caffeine Degrading Methylotroph Methylorubrum populi PINKEL.</title>
        <authorList>
            <person name="Dawson S.C."/>
            <person name="Zhang X."/>
            <person name="Wright M.E."/>
            <person name="Sharma G."/>
            <person name="Langner J.T."/>
            <person name="Ditty J.L."/>
            <person name="Subuyuj G.A."/>
        </authorList>
    </citation>
    <scope>NUCLEOTIDE SEQUENCE [LARGE SCALE GENOMIC DNA]</scope>
    <source>
        <strain evidence="1 2">Pinkel</strain>
    </source>
</reference>
<dbReference type="AlphaFoldDB" id="A0A833N378"/>